<dbReference type="AlphaFoldDB" id="A0A0V0SID9"/>
<evidence type="ECO:0000256" key="4">
    <source>
        <dbReference type="ARBA" id="ARBA00022552"/>
    </source>
</evidence>
<reference evidence="7 8" key="1">
    <citation type="submission" date="2015-01" db="EMBL/GenBank/DDBJ databases">
        <title>Evolution of Trichinella species and genotypes.</title>
        <authorList>
            <person name="Korhonen P.K."/>
            <person name="Edoardo P."/>
            <person name="Giuseppe L.R."/>
            <person name="Gasser R.B."/>
        </authorList>
    </citation>
    <scope>NUCLEOTIDE SEQUENCE [LARGE SCALE GENOMIC DNA]</scope>
    <source>
        <strain evidence="7">ISS37</strain>
    </source>
</reference>
<evidence type="ECO:0000256" key="6">
    <source>
        <dbReference type="RuleBase" id="RU368027"/>
    </source>
</evidence>
<gene>
    <name evidence="7" type="primary">RRP36</name>
    <name evidence="7" type="ORF">T07_12602</name>
</gene>
<dbReference type="EMBL" id="JYDL01000008">
    <property type="protein sequence ID" value="KRX26211.1"/>
    <property type="molecule type" value="Genomic_DNA"/>
</dbReference>
<keyword evidence="8" id="KW-1185">Reference proteome</keyword>
<dbReference type="GO" id="GO:0000462">
    <property type="term" value="P:maturation of SSU-rRNA from tricistronic rRNA transcript (SSU-rRNA, 5.8S rRNA, LSU-rRNA)"/>
    <property type="evidence" value="ECO:0007669"/>
    <property type="project" value="TreeGrafter"/>
</dbReference>
<sequence length="196" mass="23274">MFEDEANFVVLILMESVTFVEEEMFDRNDDDVPVELPIIRKSRRSQKVDINNVPLIKRRDPRFDPNCGVYNRAHFKQQYGFVDELRKRDLKMLGKLLKRCQSSEEKLRLSCEYNRLKSQICSEKDLEERRKLISLERKKVLDALNNGKRPYFLKKSVLKLKIADEKQKKLAAEGKLAAYEQRKERKLAKKPRPFIV</sequence>
<name>A0A0V0SID9_9BILA</name>
<keyword evidence="3 6" id="KW-0690">Ribosome biogenesis</keyword>
<dbReference type="OrthoDB" id="448446at2759"/>
<evidence type="ECO:0000313" key="7">
    <source>
        <dbReference type="EMBL" id="KRX26211.1"/>
    </source>
</evidence>
<comment type="caution">
    <text evidence="7">The sequence shown here is derived from an EMBL/GenBank/DDBJ whole genome shotgun (WGS) entry which is preliminary data.</text>
</comment>
<comment type="subunit">
    <text evidence="6">Associates with 90S and pre-40S pre-ribosomal particles.</text>
</comment>
<dbReference type="Proteomes" id="UP000054630">
    <property type="component" value="Unassembled WGS sequence"/>
</dbReference>
<comment type="function">
    <text evidence="6">Component of the 90S pre-ribosome involved in the maturation of rRNAs. Required for early cleavages of the pre-RNAs in the 40S ribosomal subunit maturation pathway.</text>
</comment>
<evidence type="ECO:0000256" key="2">
    <source>
        <dbReference type="ARBA" id="ARBA00009418"/>
    </source>
</evidence>
<evidence type="ECO:0000256" key="5">
    <source>
        <dbReference type="ARBA" id="ARBA00023242"/>
    </source>
</evidence>
<dbReference type="Pfam" id="PF06102">
    <property type="entry name" value="RRP36"/>
    <property type="match status" value="1"/>
</dbReference>
<evidence type="ECO:0000313" key="8">
    <source>
        <dbReference type="Proteomes" id="UP000054630"/>
    </source>
</evidence>
<dbReference type="PANTHER" id="PTHR21738">
    <property type="entry name" value="RIBOSOMAL RNA PROCESSING PROTEIN 36 HOMOLOG"/>
    <property type="match status" value="1"/>
</dbReference>
<accession>A0A0V0SID9</accession>
<dbReference type="InterPro" id="IPR009292">
    <property type="entry name" value="RRP36"/>
</dbReference>
<dbReference type="GO" id="GO:0005730">
    <property type="term" value="C:nucleolus"/>
    <property type="evidence" value="ECO:0007669"/>
    <property type="project" value="UniProtKB-SubCell"/>
</dbReference>
<evidence type="ECO:0000256" key="1">
    <source>
        <dbReference type="ARBA" id="ARBA00004604"/>
    </source>
</evidence>
<protein>
    <recommendedName>
        <fullName evidence="6">rRNA biogenesis protein RRP36</fullName>
    </recommendedName>
</protein>
<evidence type="ECO:0000256" key="3">
    <source>
        <dbReference type="ARBA" id="ARBA00022517"/>
    </source>
</evidence>
<keyword evidence="6" id="KW-0687">Ribonucleoprotein</keyword>
<dbReference type="GO" id="GO:0030686">
    <property type="term" value="C:90S preribosome"/>
    <property type="evidence" value="ECO:0007669"/>
    <property type="project" value="TreeGrafter"/>
</dbReference>
<comment type="subcellular location">
    <subcellularLocation>
        <location evidence="1 6">Nucleus</location>
        <location evidence="1 6">Nucleolus</location>
    </subcellularLocation>
</comment>
<proteinExistence type="inferred from homology"/>
<keyword evidence="4 6" id="KW-0698">rRNA processing</keyword>
<dbReference type="PANTHER" id="PTHR21738:SF0">
    <property type="entry name" value="RIBOSOMAL RNA PROCESSING PROTEIN 36 HOMOLOG"/>
    <property type="match status" value="1"/>
</dbReference>
<comment type="similarity">
    <text evidence="2 6">Belongs to the RRP36 family.</text>
</comment>
<organism evidence="7 8">
    <name type="scientific">Trichinella nelsoni</name>
    <dbReference type="NCBI Taxonomy" id="6336"/>
    <lineage>
        <taxon>Eukaryota</taxon>
        <taxon>Metazoa</taxon>
        <taxon>Ecdysozoa</taxon>
        <taxon>Nematoda</taxon>
        <taxon>Enoplea</taxon>
        <taxon>Dorylaimia</taxon>
        <taxon>Trichinellida</taxon>
        <taxon>Trichinellidae</taxon>
        <taxon>Trichinella</taxon>
    </lineage>
</organism>
<keyword evidence="5 6" id="KW-0539">Nucleus</keyword>
<dbReference type="STRING" id="6336.A0A0V0SID9"/>